<dbReference type="AlphaFoldDB" id="A0A0C9SV27"/>
<evidence type="ECO:0000256" key="3">
    <source>
        <dbReference type="RuleBase" id="RU003719"/>
    </source>
</evidence>
<dbReference type="GO" id="GO:0051287">
    <property type="term" value="F:NAD binding"/>
    <property type="evidence" value="ECO:0007669"/>
    <property type="project" value="InterPro"/>
</dbReference>
<evidence type="ECO:0008006" key="8">
    <source>
        <dbReference type="Google" id="ProtNLM"/>
    </source>
</evidence>
<dbReference type="InterPro" id="IPR029753">
    <property type="entry name" value="D-isomer_DH_CS"/>
</dbReference>
<proteinExistence type="inferred from homology"/>
<dbReference type="PANTHER" id="PTHR10996:SF257">
    <property type="entry name" value="GLYOXYLATE REDUCTASE 1"/>
    <property type="match status" value="1"/>
</dbReference>
<dbReference type="InterPro" id="IPR050223">
    <property type="entry name" value="D-isomer_2-hydroxyacid_DH"/>
</dbReference>
<organism evidence="6 7">
    <name type="scientific">Paxillus involutus ATCC 200175</name>
    <dbReference type="NCBI Taxonomy" id="664439"/>
    <lineage>
        <taxon>Eukaryota</taxon>
        <taxon>Fungi</taxon>
        <taxon>Dikarya</taxon>
        <taxon>Basidiomycota</taxon>
        <taxon>Agaricomycotina</taxon>
        <taxon>Agaricomycetes</taxon>
        <taxon>Agaricomycetidae</taxon>
        <taxon>Boletales</taxon>
        <taxon>Paxilineae</taxon>
        <taxon>Paxillaceae</taxon>
        <taxon>Paxillus</taxon>
    </lineage>
</organism>
<dbReference type="Gene3D" id="3.40.50.720">
    <property type="entry name" value="NAD(P)-binding Rossmann-like Domain"/>
    <property type="match status" value="2"/>
</dbReference>
<dbReference type="CDD" id="cd12168">
    <property type="entry name" value="Mand_dh_like"/>
    <property type="match status" value="1"/>
</dbReference>
<feature type="domain" description="D-isomer specific 2-hydroxyacid dehydrogenase catalytic" evidence="4">
    <location>
        <begin position="48"/>
        <end position="298"/>
    </location>
</feature>
<dbReference type="PROSITE" id="PS00670">
    <property type="entry name" value="D_2_HYDROXYACID_DH_2"/>
    <property type="match status" value="1"/>
</dbReference>
<dbReference type="Pfam" id="PF00389">
    <property type="entry name" value="2-Hacid_dh"/>
    <property type="match status" value="1"/>
</dbReference>
<evidence type="ECO:0000256" key="2">
    <source>
        <dbReference type="ARBA" id="ARBA00023002"/>
    </source>
</evidence>
<dbReference type="InterPro" id="IPR006139">
    <property type="entry name" value="D-isomer_2_OHA_DH_cat_dom"/>
</dbReference>
<dbReference type="OrthoDB" id="9991913at2759"/>
<dbReference type="InterPro" id="IPR006140">
    <property type="entry name" value="D-isomer_DH_NAD-bd"/>
</dbReference>
<dbReference type="SUPFAM" id="SSF51735">
    <property type="entry name" value="NAD(P)-binding Rossmann-fold domains"/>
    <property type="match status" value="1"/>
</dbReference>
<evidence type="ECO:0000313" key="6">
    <source>
        <dbReference type="EMBL" id="KIJ06430.1"/>
    </source>
</evidence>
<dbReference type="InterPro" id="IPR036291">
    <property type="entry name" value="NAD(P)-bd_dom_sf"/>
</dbReference>
<evidence type="ECO:0000259" key="5">
    <source>
        <dbReference type="Pfam" id="PF02826"/>
    </source>
</evidence>
<dbReference type="GO" id="GO:0030267">
    <property type="term" value="F:glyoxylate reductase (NADPH) activity"/>
    <property type="evidence" value="ECO:0007669"/>
    <property type="project" value="TreeGrafter"/>
</dbReference>
<dbReference type="SUPFAM" id="SSF52283">
    <property type="entry name" value="Formate/glycerate dehydrogenase catalytic domain-like"/>
    <property type="match status" value="1"/>
</dbReference>
<name>A0A0C9SV27_PAXIN</name>
<dbReference type="Pfam" id="PF02826">
    <property type="entry name" value="2-Hacid_dh_C"/>
    <property type="match status" value="1"/>
</dbReference>
<dbReference type="HOGENOM" id="CLU_019796_1_2_1"/>
<dbReference type="Proteomes" id="UP000053647">
    <property type="component" value="Unassembled WGS sequence"/>
</dbReference>
<keyword evidence="7" id="KW-1185">Reference proteome</keyword>
<reference evidence="7" key="2">
    <citation type="submission" date="2015-01" db="EMBL/GenBank/DDBJ databases">
        <title>Evolutionary Origins and Diversification of the Mycorrhizal Mutualists.</title>
        <authorList>
            <consortium name="DOE Joint Genome Institute"/>
            <consortium name="Mycorrhizal Genomics Consortium"/>
            <person name="Kohler A."/>
            <person name="Kuo A."/>
            <person name="Nagy L.G."/>
            <person name="Floudas D."/>
            <person name="Copeland A."/>
            <person name="Barry K.W."/>
            <person name="Cichocki N."/>
            <person name="Veneault-Fourrey C."/>
            <person name="LaButti K."/>
            <person name="Lindquist E.A."/>
            <person name="Lipzen A."/>
            <person name="Lundell T."/>
            <person name="Morin E."/>
            <person name="Murat C."/>
            <person name="Riley R."/>
            <person name="Ohm R."/>
            <person name="Sun H."/>
            <person name="Tunlid A."/>
            <person name="Henrissat B."/>
            <person name="Grigoriev I.V."/>
            <person name="Hibbett D.S."/>
            <person name="Martin F."/>
        </authorList>
    </citation>
    <scope>NUCLEOTIDE SEQUENCE [LARGE SCALE GENOMIC DNA]</scope>
    <source>
        <strain evidence="7">ATCC 200175</strain>
    </source>
</reference>
<dbReference type="PANTHER" id="PTHR10996">
    <property type="entry name" value="2-HYDROXYACID DEHYDROGENASE-RELATED"/>
    <property type="match status" value="1"/>
</dbReference>
<dbReference type="PROSITE" id="PS00065">
    <property type="entry name" value="D_2_HYDROXYACID_DH_1"/>
    <property type="match status" value="1"/>
</dbReference>
<protein>
    <recommendedName>
        <fullName evidence="8">Phosphoglycerate dehydrogenase</fullName>
    </recommendedName>
</protein>
<evidence type="ECO:0000313" key="7">
    <source>
        <dbReference type="Proteomes" id="UP000053647"/>
    </source>
</evidence>
<gene>
    <name evidence="6" type="ORF">PAXINDRAFT_121640</name>
</gene>
<evidence type="ECO:0000259" key="4">
    <source>
        <dbReference type="Pfam" id="PF00389"/>
    </source>
</evidence>
<comment type="similarity">
    <text evidence="1 3">Belongs to the D-isomer specific 2-hydroxyacid dehydrogenase family.</text>
</comment>
<dbReference type="EMBL" id="KN820330">
    <property type="protein sequence ID" value="KIJ06430.1"/>
    <property type="molecule type" value="Genomic_DNA"/>
</dbReference>
<dbReference type="GO" id="GO:0005829">
    <property type="term" value="C:cytosol"/>
    <property type="evidence" value="ECO:0007669"/>
    <property type="project" value="TreeGrafter"/>
</dbReference>
<reference evidence="6 7" key="1">
    <citation type="submission" date="2014-06" db="EMBL/GenBank/DDBJ databases">
        <authorList>
            <consortium name="DOE Joint Genome Institute"/>
            <person name="Kuo A."/>
            <person name="Kohler A."/>
            <person name="Nagy L.G."/>
            <person name="Floudas D."/>
            <person name="Copeland A."/>
            <person name="Barry K.W."/>
            <person name="Cichocki N."/>
            <person name="Veneault-Fourrey C."/>
            <person name="LaButti K."/>
            <person name="Lindquist E.A."/>
            <person name="Lipzen A."/>
            <person name="Lundell T."/>
            <person name="Morin E."/>
            <person name="Murat C."/>
            <person name="Sun H."/>
            <person name="Tunlid A."/>
            <person name="Henrissat B."/>
            <person name="Grigoriev I.V."/>
            <person name="Hibbett D.S."/>
            <person name="Martin F."/>
            <person name="Nordberg H.P."/>
            <person name="Cantor M.N."/>
            <person name="Hua S.X."/>
        </authorList>
    </citation>
    <scope>NUCLEOTIDE SEQUENCE [LARGE SCALE GENOMIC DNA]</scope>
    <source>
        <strain evidence="6 7">ATCC 200175</strain>
    </source>
</reference>
<keyword evidence="2 3" id="KW-0560">Oxidoreductase</keyword>
<accession>A0A0C9SV27</accession>
<dbReference type="InterPro" id="IPR029752">
    <property type="entry name" value="D-isomer_DH_CS1"/>
</dbReference>
<dbReference type="GO" id="GO:0016618">
    <property type="term" value="F:hydroxypyruvate reductase [NAD(P)H] activity"/>
    <property type="evidence" value="ECO:0007669"/>
    <property type="project" value="TreeGrafter"/>
</dbReference>
<evidence type="ECO:0000256" key="1">
    <source>
        <dbReference type="ARBA" id="ARBA00005854"/>
    </source>
</evidence>
<feature type="domain" description="D-isomer specific 2-hydroxyacid dehydrogenase NAD-binding" evidence="5">
    <location>
        <begin position="104"/>
        <end position="272"/>
    </location>
</feature>
<sequence length="304" mass="33289">MFGGLAEIVQMISPDRSHFLTSFAPGGPYEGIIGIYRRNASAAAIGNFDESLVNALAETSTVRWIAQNGSGYDQIDVQACKARGILVSNTPFVNADATAQTTLYLMLSCLRRFSMAERSLRAGTWKSVVSVPDTHDTTGRTLGILGLGSIGLRLAHFAHVFPMQVLYHSRRPATTVPPWCEYIGSVEALCREADVLSVHIPLNAETIGLIGKSGRSRSLINTARGRIVDEWAMIRALEDGHLSAVGLDTYPDKPHINPRLLDFAQCVLLPHVDGESAESEKAREMRALANLHEFVQGRMTWCRN</sequence>